<feature type="compositionally biased region" description="Polar residues" evidence="1">
    <location>
        <begin position="505"/>
        <end position="515"/>
    </location>
</feature>
<feature type="region of interest" description="Disordered" evidence="1">
    <location>
        <begin position="490"/>
        <end position="518"/>
    </location>
</feature>
<dbReference type="PANTHER" id="PTHR12815:SF42">
    <property type="entry name" value="BACTERIAL SURFACE ANTIGEN (D15) DOMAIN-CONTAINING PROTEIN"/>
    <property type="match status" value="1"/>
</dbReference>
<gene>
    <name evidence="2" type="ORF">CDEB00056_LOCUS8475</name>
</gene>
<sequence>MRYSQHTLGVVAITAAATNNVSAFSWSNIGIGRLPGKIRINNGIGNGGMNANPPIPPNGPKDDMHWMNMDDNSGGDGGMMGASILGIFIIDIRSSNTNSHVKETKDLEEVEEEMIIRANLGTRGGSTNTATPTPTPPKLISEDVVAGSKASLETTTSYWSNALKNAQQKVKNILPTKKGEGKSQEDEVLEELRTTPIQSVTTPSEILPPAILRSAVQRSGLLGKTLHPSRVKECAKDLKQWYHQKGYILHSVTGATLNVDDDGKGIATLNVEEPVVNDVPVSIQFAKEVLIDPDSDDEGDEETSTTTMRKYRQKLERRKGRPLRLDEWQSIASTLNTTLIPTSGRTRPSVLSSRLRLHPQQHFQWNANRWRNIASSGIFSKIWRATPLQMDDGTVQLQIVAQESPPRNLEYGITKSLYTGHWEGELDFKHENLLGGGESLGMVVRRGARDPIPSISLRFSDDKFGMSGGYDVDAFSEYIATGREMEVNNVRAEGSNSEEEDTDADGNTASPSANTFEDDTLLGRKGVKVSLRGPIPQSIILRSSASASVEQTSTRRGAKESIASAMMGLGPITRDLHLGARASFLTKTTAGARLGVENKDLSSKSLLPYSSTTATSRQIFPLLTNSRARADSGRGVDLAIQHTLTAATQHLPLHEANAAGVAARVRGYPMSANGAVDSALTGTAEIRIPLTLRIPFLKKEKQVNLRQDGNVVLFGDYLVATRKTGPGERGYGYRKDDVFGKSSVGIGVRKTIQGIPLKYDFSLTRDGKVGAFFGLGQDWDIL</sequence>
<organism evidence="2">
    <name type="scientific">Chaetoceros debilis</name>
    <dbReference type="NCBI Taxonomy" id="122233"/>
    <lineage>
        <taxon>Eukaryota</taxon>
        <taxon>Sar</taxon>
        <taxon>Stramenopiles</taxon>
        <taxon>Ochrophyta</taxon>
        <taxon>Bacillariophyta</taxon>
        <taxon>Coscinodiscophyceae</taxon>
        <taxon>Chaetocerotophycidae</taxon>
        <taxon>Chaetocerotales</taxon>
        <taxon>Chaetocerotaceae</taxon>
        <taxon>Chaetoceros</taxon>
    </lineage>
</organism>
<name>A0A7S3V8I5_9STRA</name>
<dbReference type="InterPro" id="IPR039910">
    <property type="entry name" value="D15-like"/>
</dbReference>
<evidence type="ECO:0000256" key="1">
    <source>
        <dbReference type="SAM" id="MobiDB-lite"/>
    </source>
</evidence>
<dbReference type="EMBL" id="HBIO01010920">
    <property type="protein sequence ID" value="CAE0463634.1"/>
    <property type="molecule type" value="Transcribed_RNA"/>
</dbReference>
<evidence type="ECO:0000313" key="2">
    <source>
        <dbReference type="EMBL" id="CAE0463634.1"/>
    </source>
</evidence>
<dbReference type="Gene3D" id="3.10.20.310">
    <property type="entry name" value="membrane protein fhac"/>
    <property type="match status" value="1"/>
</dbReference>
<dbReference type="AlphaFoldDB" id="A0A7S3V8I5"/>
<accession>A0A7S3V8I5</accession>
<dbReference type="PANTHER" id="PTHR12815">
    <property type="entry name" value="SORTING AND ASSEMBLY MACHINERY SAMM50 PROTEIN FAMILY MEMBER"/>
    <property type="match status" value="1"/>
</dbReference>
<protein>
    <submittedName>
        <fullName evidence="2">Uncharacterized protein</fullName>
    </submittedName>
</protein>
<dbReference type="Gene3D" id="2.40.160.50">
    <property type="entry name" value="membrane protein fhac: a member of the omp85/tpsb transporter family"/>
    <property type="match status" value="1"/>
</dbReference>
<dbReference type="GO" id="GO:0016020">
    <property type="term" value="C:membrane"/>
    <property type="evidence" value="ECO:0007669"/>
    <property type="project" value="TreeGrafter"/>
</dbReference>
<proteinExistence type="predicted"/>
<reference evidence="2" key="1">
    <citation type="submission" date="2021-01" db="EMBL/GenBank/DDBJ databases">
        <authorList>
            <person name="Corre E."/>
            <person name="Pelletier E."/>
            <person name="Niang G."/>
            <person name="Scheremetjew M."/>
            <person name="Finn R."/>
            <person name="Kale V."/>
            <person name="Holt S."/>
            <person name="Cochrane G."/>
            <person name="Meng A."/>
            <person name="Brown T."/>
            <person name="Cohen L."/>
        </authorList>
    </citation>
    <scope>NUCLEOTIDE SEQUENCE</scope>
    <source>
        <strain evidence="2">MM31A-1</strain>
    </source>
</reference>